<proteinExistence type="evidence at transcript level"/>
<accession>Q95LY6</accession>
<organism evidence="1">
    <name type="scientific">Macaca fascicularis</name>
    <name type="common">Crab-eating macaque</name>
    <name type="synonym">Cynomolgus monkey</name>
    <dbReference type="NCBI Taxonomy" id="9541"/>
    <lineage>
        <taxon>Eukaryota</taxon>
        <taxon>Metazoa</taxon>
        <taxon>Chordata</taxon>
        <taxon>Craniata</taxon>
        <taxon>Vertebrata</taxon>
        <taxon>Euteleostomi</taxon>
        <taxon>Mammalia</taxon>
        <taxon>Eutheria</taxon>
        <taxon>Euarchontoglires</taxon>
        <taxon>Primates</taxon>
        <taxon>Haplorrhini</taxon>
        <taxon>Catarrhini</taxon>
        <taxon>Cercopithecidae</taxon>
        <taxon>Cercopithecinae</taxon>
        <taxon>Macaca</taxon>
    </lineage>
</organism>
<evidence type="ECO:0000313" key="1">
    <source>
        <dbReference type="EMBL" id="BAB64448.1"/>
    </source>
</evidence>
<dbReference type="EMBL" id="AB071055">
    <property type="protein sequence ID" value="BAB64448.1"/>
    <property type="molecule type" value="mRNA"/>
</dbReference>
<dbReference type="AlphaFoldDB" id="Q95LY6"/>
<sequence>MEVCLYASGSDPVKEGEKSLKWHGRMGSEPGEGIDLGWEPGLFFYSNCRMAWPEYFSSETDTIKGLLMGGWGSSHLIETCFLYEIYCKVIN</sequence>
<name>Q95LY6_MACFA</name>
<reference evidence="1" key="1">
    <citation type="submission" date="2001-09" db="EMBL/GenBank/DDBJ databases">
        <title>Isolation of novel full-length cDNA clones from macaque testis cDNA libraries.</title>
        <authorList>
            <person name="Hashimoto K."/>
            <person name="Osada N."/>
            <person name="Hida M."/>
            <person name="Kusuda J."/>
            <person name="Tanuma R."/>
            <person name="Hirai M."/>
            <person name="Terao K."/>
            <person name="Sugano S."/>
        </authorList>
    </citation>
    <scope>NUCLEOTIDE SEQUENCE</scope>
    <source>
        <tissue evidence="1">Testis</tissue>
    </source>
</reference>
<protein>
    <submittedName>
        <fullName evidence="1">Uncharacterized protein</fullName>
    </submittedName>
</protein>